<evidence type="ECO:0000259" key="1">
    <source>
        <dbReference type="Pfam" id="PF24886"/>
    </source>
</evidence>
<evidence type="ECO:0000313" key="3">
    <source>
        <dbReference type="Proteomes" id="UP000255129"/>
    </source>
</evidence>
<dbReference type="EMBL" id="UGUA01000002">
    <property type="protein sequence ID" value="SUC36221.1"/>
    <property type="molecule type" value="Genomic_DNA"/>
</dbReference>
<dbReference type="Proteomes" id="UP000255129">
    <property type="component" value="Unassembled WGS sequence"/>
</dbReference>
<dbReference type="OrthoDB" id="6463537at2"/>
<dbReference type="AlphaFoldDB" id="A0A379G5R1"/>
<gene>
    <name evidence="2" type="ORF">NCTC12026_02640</name>
</gene>
<feature type="domain" description="DUF7740" evidence="1">
    <location>
        <begin position="7"/>
        <end position="62"/>
    </location>
</feature>
<name>A0A379G5R1_9GAMM</name>
<accession>A0A379G5R1</accession>
<evidence type="ECO:0000313" key="2">
    <source>
        <dbReference type="EMBL" id="SUC36221.1"/>
    </source>
</evidence>
<sequence length="71" mass="7973">MRNEAEAFMSALTTLKLCWAIHKSNDAVRKCAGMLKRKFILPHAVDAMRTIELSKSPMAVIVVAEWGVQEK</sequence>
<dbReference type="Pfam" id="PF24886">
    <property type="entry name" value="DUF7740"/>
    <property type="match status" value="1"/>
</dbReference>
<protein>
    <recommendedName>
        <fullName evidence="1">DUF7740 domain-containing protein</fullName>
    </recommendedName>
</protein>
<dbReference type="RefSeq" id="WP_115164543.1">
    <property type="nucleotide sequence ID" value="NZ_UGUA01000002.1"/>
</dbReference>
<proteinExistence type="predicted"/>
<organism evidence="2 3">
    <name type="scientific">Providencia rustigianii</name>
    <dbReference type="NCBI Taxonomy" id="158850"/>
    <lineage>
        <taxon>Bacteria</taxon>
        <taxon>Pseudomonadati</taxon>
        <taxon>Pseudomonadota</taxon>
        <taxon>Gammaproteobacteria</taxon>
        <taxon>Enterobacterales</taxon>
        <taxon>Morganellaceae</taxon>
        <taxon>Providencia</taxon>
    </lineage>
</organism>
<reference evidence="2 3" key="1">
    <citation type="submission" date="2018-06" db="EMBL/GenBank/DDBJ databases">
        <authorList>
            <consortium name="Pathogen Informatics"/>
            <person name="Doyle S."/>
        </authorList>
    </citation>
    <scope>NUCLEOTIDE SEQUENCE [LARGE SCALE GENOMIC DNA]</scope>
    <source>
        <strain evidence="2 3">NCTC12026</strain>
    </source>
</reference>
<dbReference type="InterPro" id="IPR056642">
    <property type="entry name" value="DUF7740"/>
</dbReference>